<dbReference type="Pfam" id="PF19051">
    <property type="entry name" value="GFO_IDH_MocA_C2"/>
    <property type="match status" value="1"/>
</dbReference>
<feature type="domain" description="Gfo/Idh/MocA-like oxidoreductase bacterial type C-terminal" evidence="2">
    <location>
        <begin position="204"/>
        <end position="317"/>
    </location>
</feature>
<dbReference type="InterPro" id="IPR043906">
    <property type="entry name" value="Gfo/Idh/MocA_OxRdtase_bact_C"/>
</dbReference>
<comment type="caution">
    <text evidence="3">The sequence shown here is derived from an EMBL/GenBank/DDBJ whole genome shotgun (WGS) entry which is preliminary data.</text>
</comment>
<dbReference type="PANTHER" id="PTHR43818:SF10">
    <property type="entry name" value="NADH-DEPENDENT DEHYDROGENASE-RELATED"/>
    <property type="match status" value="1"/>
</dbReference>
<dbReference type="Gene3D" id="3.30.360.10">
    <property type="entry name" value="Dihydrodipicolinate Reductase, domain 2"/>
    <property type="match status" value="1"/>
</dbReference>
<evidence type="ECO:0000313" key="4">
    <source>
        <dbReference type="Proteomes" id="UP000005824"/>
    </source>
</evidence>
<dbReference type="InterPro" id="IPR000683">
    <property type="entry name" value="Gfo/Idh/MocA-like_OxRdtase_N"/>
</dbReference>
<sequence length="475" mass="52576">MGADICGVRRDVQVVFRIIALVKIRCAIYEFAMRHPHLIKRRTFLQQLAAGLAVAPFVTTGLRAQSPNGKIHHATFGANGMAMSDLTNISKHPAVEIVAAADVDLNRAAQFRKMFPNARVYQDFRELLEKERDLQTVNVSTPDHMHARIGIAALNRGLNVYGQKPLTHDLAETRRITELARAKKAVTQMGIQIHSNKEYRTAVKLVQDGAIGKVREVHTWSSKTWGDLGTEPQRTDPIPEGFNWDLWLGVCPERRFIGQGWYHPANWRKRLDFGTGTFGDMGCHIYDPVFNALALTAPLSVRSEGAAPNDHSWATNALCRYVFPGTPYTAGETVEVTWYDGVQRPPADIQALALDGTPGNDKLPDQGSIFRGTHGVMVLPHVGMPKLLGEAKGHPIAEVEGANHWHQFIDAARGQGKTSANFDYAGPLTEAVLLGSVASRFPNQTLAWNAAALKFTNVAEANQYVRRAYRHGWEI</sequence>
<evidence type="ECO:0000259" key="2">
    <source>
        <dbReference type="Pfam" id="PF19051"/>
    </source>
</evidence>
<name>B4D318_9BACT</name>
<dbReference type="SUPFAM" id="SSF51735">
    <property type="entry name" value="NAD(P)-binding Rossmann-fold domains"/>
    <property type="match status" value="1"/>
</dbReference>
<dbReference type="STRING" id="497964.CfE428DRAFT_3306"/>
<dbReference type="PANTHER" id="PTHR43818">
    <property type="entry name" value="BCDNA.GH03377"/>
    <property type="match status" value="1"/>
</dbReference>
<dbReference type="Pfam" id="PF01408">
    <property type="entry name" value="GFO_IDH_MocA"/>
    <property type="match status" value="1"/>
</dbReference>
<gene>
    <name evidence="3" type="ORF">CfE428DRAFT_3306</name>
</gene>
<reference evidence="3 4" key="1">
    <citation type="journal article" date="2011" name="J. Bacteriol.">
        <title>Genome sequence of Chthoniobacter flavus Ellin428, an aerobic heterotrophic soil bacterium.</title>
        <authorList>
            <person name="Kant R."/>
            <person name="van Passel M.W."/>
            <person name="Palva A."/>
            <person name="Lucas S."/>
            <person name="Lapidus A."/>
            <person name="Glavina Del Rio T."/>
            <person name="Dalin E."/>
            <person name="Tice H."/>
            <person name="Bruce D."/>
            <person name="Goodwin L."/>
            <person name="Pitluck S."/>
            <person name="Larimer F.W."/>
            <person name="Land M.L."/>
            <person name="Hauser L."/>
            <person name="Sangwan P."/>
            <person name="de Vos W.M."/>
            <person name="Janssen P.H."/>
            <person name="Smidt H."/>
        </authorList>
    </citation>
    <scope>NUCLEOTIDE SEQUENCE [LARGE SCALE GENOMIC DNA]</scope>
    <source>
        <strain evidence="3 4">Ellin428</strain>
    </source>
</reference>
<dbReference type="AlphaFoldDB" id="B4D318"/>
<organism evidence="3 4">
    <name type="scientific">Chthoniobacter flavus Ellin428</name>
    <dbReference type="NCBI Taxonomy" id="497964"/>
    <lineage>
        <taxon>Bacteria</taxon>
        <taxon>Pseudomonadati</taxon>
        <taxon>Verrucomicrobiota</taxon>
        <taxon>Spartobacteria</taxon>
        <taxon>Chthoniobacterales</taxon>
        <taxon>Chthoniobacteraceae</taxon>
        <taxon>Chthoniobacter</taxon>
    </lineage>
</organism>
<evidence type="ECO:0000259" key="1">
    <source>
        <dbReference type="Pfam" id="PF01408"/>
    </source>
</evidence>
<dbReference type="SUPFAM" id="SSF55347">
    <property type="entry name" value="Glyceraldehyde-3-phosphate dehydrogenase-like, C-terminal domain"/>
    <property type="match status" value="1"/>
</dbReference>
<accession>B4D318</accession>
<dbReference type="eggNOG" id="COG0673">
    <property type="taxonomic scope" value="Bacteria"/>
</dbReference>
<dbReference type="Gene3D" id="3.40.50.720">
    <property type="entry name" value="NAD(P)-binding Rossmann-like Domain"/>
    <property type="match status" value="1"/>
</dbReference>
<dbReference type="EMBL" id="ABVL01000009">
    <property type="protein sequence ID" value="EDY19129.1"/>
    <property type="molecule type" value="Genomic_DNA"/>
</dbReference>
<dbReference type="Proteomes" id="UP000005824">
    <property type="component" value="Unassembled WGS sequence"/>
</dbReference>
<protein>
    <submittedName>
        <fullName evidence="3">Oxidoreductase domain protein</fullName>
    </submittedName>
</protein>
<keyword evidence="4" id="KW-1185">Reference proteome</keyword>
<dbReference type="InParanoid" id="B4D318"/>
<dbReference type="GO" id="GO:0000166">
    <property type="term" value="F:nucleotide binding"/>
    <property type="evidence" value="ECO:0007669"/>
    <property type="project" value="InterPro"/>
</dbReference>
<evidence type="ECO:0000313" key="3">
    <source>
        <dbReference type="EMBL" id="EDY19129.1"/>
    </source>
</evidence>
<feature type="domain" description="Gfo/Idh/MocA-like oxidoreductase N-terminal" evidence="1">
    <location>
        <begin position="75"/>
        <end position="190"/>
    </location>
</feature>
<dbReference type="InterPro" id="IPR036291">
    <property type="entry name" value="NAD(P)-bd_dom_sf"/>
</dbReference>
<proteinExistence type="predicted"/>
<dbReference type="InterPro" id="IPR050463">
    <property type="entry name" value="Gfo/Idh/MocA_oxidrdct_glycsds"/>
</dbReference>